<sequence>MDISTGRCPTKQKKCDCRRVCAALYGQEARRLKSAIDEGPKELRDHRLKEWQGFVKKNSKRI</sequence>
<dbReference type="PATRIC" id="fig|135826.4.peg.2501"/>
<proteinExistence type="predicted"/>
<organism evidence="1 2">
    <name type="scientific">Jeotgalibacillus alimentarius</name>
    <dbReference type="NCBI Taxonomy" id="135826"/>
    <lineage>
        <taxon>Bacteria</taxon>
        <taxon>Bacillati</taxon>
        <taxon>Bacillota</taxon>
        <taxon>Bacilli</taxon>
        <taxon>Bacillales</taxon>
        <taxon>Caryophanaceae</taxon>
        <taxon>Jeotgalibacillus</taxon>
    </lineage>
</organism>
<protein>
    <submittedName>
        <fullName evidence="1">Uncharacterized protein</fullName>
    </submittedName>
</protein>
<dbReference type="Proteomes" id="UP000031950">
    <property type="component" value="Unassembled WGS sequence"/>
</dbReference>
<dbReference type="RefSeq" id="WP_041123056.1">
    <property type="nucleotide sequence ID" value="NZ_JXRQ01000024.1"/>
</dbReference>
<dbReference type="EMBL" id="JXRQ01000024">
    <property type="protein sequence ID" value="KIL46941.1"/>
    <property type="molecule type" value="Genomic_DNA"/>
</dbReference>
<accession>A0A0C2VR68</accession>
<dbReference type="STRING" id="135826.KP77_25100"/>
<keyword evidence="2" id="KW-1185">Reference proteome</keyword>
<evidence type="ECO:0000313" key="1">
    <source>
        <dbReference type="EMBL" id="KIL46941.1"/>
    </source>
</evidence>
<comment type="caution">
    <text evidence="1">The sequence shown here is derived from an EMBL/GenBank/DDBJ whole genome shotgun (WGS) entry which is preliminary data.</text>
</comment>
<name>A0A0C2VR68_9BACL</name>
<evidence type="ECO:0000313" key="2">
    <source>
        <dbReference type="Proteomes" id="UP000031950"/>
    </source>
</evidence>
<gene>
    <name evidence="1" type="ORF">KP77_25100</name>
</gene>
<dbReference type="AlphaFoldDB" id="A0A0C2VR68"/>
<reference evidence="1 2" key="1">
    <citation type="submission" date="2015-01" db="EMBL/GenBank/DDBJ databases">
        <title>Genome sequence of Jeotgalibacillus alimentarius.</title>
        <authorList>
            <person name="Goh K.M."/>
            <person name="Chan K.-G."/>
            <person name="Yaakop A.S."/>
            <person name="Ee R."/>
            <person name="Gan H.M."/>
            <person name="Chan C.S."/>
        </authorList>
    </citation>
    <scope>NUCLEOTIDE SEQUENCE [LARGE SCALE GENOMIC DNA]</scope>
    <source>
        <strain evidence="1 2">YKJ-13</strain>
    </source>
</reference>
<dbReference type="OrthoDB" id="9924545at2"/>